<dbReference type="PANTHER" id="PTHR48081:SF33">
    <property type="entry name" value="KYNURENINE FORMAMIDASE"/>
    <property type="match status" value="1"/>
</dbReference>
<accession>W5QK64</accession>
<organism evidence="4">
    <name type="scientific">Streptomyces albus subsp. albus</name>
    <dbReference type="NCBI Taxonomy" id="67257"/>
    <lineage>
        <taxon>Bacteria</taxon>
        <taxon>Bacillati</taxon>
        <taxon>Actinomycetota</taxon>
        <taxon>Actinomycetes</taxon>
        <taxon>Kitasatosporales</taxon>
        <taxon>Streptomycetaceae</taxon>
        <taxon>Streptomyces</taxon>
    </lineage>
</organism>
<evidence type="ECO:0000259" key="3">
    <source>
        <dbReference type="Pfam" id="PF07859"/>
    </source>
</evidence>
<feature type="compositionally biased region" description="Basic and acidic residues" evidence="2">
    <location>
        <begin position="1"/>
        <end position="11"/>
    </location>
</feature>
<dbReference type="InterPro" id="IPR050300">
    <property type="entry name" value="GDXG_lipolytic_enzyme"/>
</dbReference>
<reference evidence="4" key="1">
    <citation type="submission" date="2014-06" db="EMBL/GenBank/DDBJ databases">
        <title>Porothramycin biosynthetic cluster.</title>
        <authorList>
            <person name="Najmanova L."/>
            <person name="Ulanova D."/>
            <person name="Jelinkova M."/>
            <person name="Janata J."/>
        </authorList>
    </citation>
    <scope>NUCLEOTIDE SEQUENCE</scope>
    <source>
        <strain evidence="4">ATCC 39897</strain>
    </source>
</reference>
<feature type="domain" description="Alpha/beta hydrolase fold-3" evidence="3">
    <location>
        <begin position="72"/>
        <end position="255"/>
    </location>
</feature>
<dbReference type="Gene3D" id="3.40.50.1820">
    <property type="entry name" value="alpha/beta hydrolase"/>
    <property type="match status" value="1"/>
</dbReference>
<dbReference type="InterPro" id="IPR013094">
    <property type="entry name" value="AB_hydrolase_3"/>
</dbReference>
<evidence type="ECO:0000313" key="4">
    <source>
        <dbReference type="EMBL" id="AEA29642.1"/>
    </source>
</evidence>
<dbReference type="EMBL" id="HQ872605">
    <property type="protein sequence ID" value="AEA29642.1"/>
    <property type="molecule type" value="Genomic_DNA"/>
</dbReference>
<feature type="region of interest" description="Disordered" evidence="2">
    <location>
        <begin position="1"/>
        <end position="23"/>
    </location>
</feature>
<proteinExistence type="predicted"/>
<protein>
    <submittedName>
        <fullName evidence="4">Putative aryl formamidase</fullName>
    </submittedName>
</protein>
<evidence type="ECO:0000256" key="2">
    <source>
        <dbReference type="SAM" id="MobiDB-lite"/>
    </source>
</evidence>
<sequence length="288" mass="30570">MNEPSLLDREYAPSSVARGPAGSLRRYRTRSDAARARLHVREAVRYGTAAAERCHVFPAAPSPGAEYGAPALVFVHGGHWQELGIDDSCFPAENAVAHGYAYVAVGYGLAPARTLPDMIASVRAALSWLAGTGGPSHGIDPDRIHVAGSSAGAHLLAAALAHPAAPRVRSACLLSGLYDLREIPRTYVNDAVGLTPRLAQECSPLGMPAPRCAEVLLAVGEHETATYLRQQDAYAAYLAALGVPVTTRTVPDRDHFDLPLDLADPATPFGRLSLEQLGAAESHFEKER</sequence>
<name>W5QK64_9ACTN</name>
<dbReference type="Pfam" id="PF07859">
    <property type="entry name" value="Abhydrolase_3"/>
    <property type="match status" value="1"/>
</dbReference>
<dbReference type="PANTHER" id="PTHR48081">
    <property type="entry name" value="AB HYDROLASE SUPERFAMILY PROTEIN C4A8.06C"/>
    <property type="match status" value="1"/>
</dbReference>
<dbReference type="AlphaFoldDB" id="W5QK64"/>
<dbReference type="GO" id="GO:0016787">
    <property type="term" value="F:hydrolase activity"/>
    <property type="evidence" value="ECO:0007669"/>
    <property type="project" value="UniProtKB-KW"/>
</dbReference>
<keyword evidence="1" id="KW-0378">Hydrolase</keyword>
<evidence type="ECO:0000256" key="1">
    <source>
        <dbReference type="ARBA" id="ARBA00022801"/>
    </source>
</evidence>
<dbReference type="InterPro" id="IPR029058">
    <property type="entry name" value="AB_hydrolase_fold"/>
</dbReference>
<dbReference type="SUPFAM" id="SSF53474">
    <property type="entry name" value="alpha/beta-Hydrolases"/>
    <property type="match status" value="1"/>
</dbReference>